<evidence type="ECO:0000313" key="2">
    <source>
        <dbReference type="Proteomes" id="UP001156974"/>
    </source>
</evidence>
<protein>
    <submittedName>
        <fullName evidence="1">Uncharacterized protein</fullName>
    </submittedName>
</protein>
<dbReference type="Proteomes" id="UP001156974">
    <property type="component" value="Unassembled WGS sequence"/>
</dbReference>
<proteinExistence type="predicted"/>
<sequence>MDILSSALSSIDDIKFVIEGVGIKWPVDVTSDLVGNSASKIVDSKLNKKKQL</sequence>
<organism evidence="1 2">
    <name type="scientific">Pseudoalteromonas shioyasakiensis</name>
    <dbReference type="NCBI Taxonomy" id="1190813"/>
    <lineage>
        <taxon>Bacteria</taxon>
        <taxon>Pseudomonadati</taxon>
        <taxon>Pseudomonadota</taxon>
        <taxon>Gammaproteobacteria</taxon>
        <taxon>Alteromonadales</taxon>
        <taxon>Pseudoalteromonadaceae</taxon>
        <taxon>Pseudoalteromonas</taxon>
    </lineage>
</organism>
<dbReference type="EMBL" id="JAKUMG010000005">
    <property type="protein sequence ID" value="MDI4669749.1"/>
    <property type="molecule type" value="Genomic_DNA"/>
</dbReference>
<name>A0ABT6U0R8_9GAMM</name>
<reference evidence="1 2" key="1">
    <citation type="submission" date="2022-02" db="EMBL/GenBank/DDBJ databases">
        <title>Genome analysis of Beneficial Microorganisms for Coral consortium from Pocillopora damicornis.</title>
        <authorList>
            <person name="Rosado P.M."/>
            <person name="Cardoso P.M."/>
            <person name="Rosado J.G."/>
            <person name="Schultz J."/>
            <person name="Rocha U."/>
            <person name="Costa T.K."/>
            <person name="Peixoto R.S."/>
        </authorList>
    </citation>
    <scope>NUCLEOTIDE SEQUENCE [LARGE SCALE GENOMIC DNA]</scope>
    <source>
        <strain evidence="1 2">BMC5</strain>
    </source>
</reference>
<dbReference type="RefSeq" id="WP_161805759.1">
    <property type="nucleotide sequence ID" value="NZ_JAKUMG010000005.1"/>
</dbReference>
<accession>A0ABT6U0R8</accession>
<gene>
    <name evidence="1" type="ORF">MKZ47_11665</name>
</gene>
<keyword evidence="2" id="KW-1185">Reference proteome</keyword>
<evidence type="ECO:0000313" key="1">
    <source>
        <dbReference type="EMBL" id="MDI4669749.1"/>
    </source>
</evidence>
<comment type="caution">
    <text evidence="1">The sequence shown here is derived from an EMBL/GenBank/DDBJ whole genome shotgun (WGS) entry which is preliminary data.</text>
</comment>